<feature type="repeat" description="TPR" evidence="3">
    <location>
        <begin position="107"/>
        <end position="140"/>
    </location>
</feature>
<dbReference type="PANTHER" id="PTHR45586">
    <property type="entry name" value="TPR REPEAT-CONTAINING PROTEIN PA4667"/>
    <property type="match status" value="1"/>
</dbReference>
<dbReference type="EMBL" id="RBIM01000001">
    <property type="protein sequence ID" value="RKR03647.1"/>
    <property type="molecule type" value="Genomic_DNA"/>
</dbReference>
<reference evidence="5 6" key="1">
    <citation type="submission" date="2018-10" db="EMBL/GenBank/DDBJ databases">
        <title>Genomic Encyclopedia of Type Strains, Phase IV (KMG-IV): sequencing the most valuable type-strain genomes for metagenomic binning, comparative biology and taxonomic classification.</title>
        <authorList>
            <person name="Goeker M."/>
        </authorList>
    </citation>
    <scope>NUCLEOTIDE SEQUENCE [LARGE SCALE GENOMIC DNA]</scope>
    <source>
        <strain evidence="5 6">DSM 4734</strain>
    </source>
</reference>
<dbReference type="InterPro" id="IPR011990">
    <property type="entry name" value="TPR-like_helical_dom_sf"/>
</dbReference>
<dbReference type="Proteomes" id="UP000273675">
    <property type="component" value="Unassembled WGS sequence"/>
</dbReference>
<comment type="caution">
    <text evidence="5">The sequence shown here is derived from an EMBL/GenBank/DDBJ whole genome shotgun (WGS) entry which is preliminary data.</text>
</comment>
<feature type="chain" id="PRO_5019796497" evidence="4">
    <location>
        <begin position="21"/>
        <end position="289"/>
    </location>
</feature>
<dbReference type="PROSITE" id="PS50005">
    <property type="entry name" value="TPR"/>
    <property type="match status" value="2"/>
</dbReference>
<dbReference type="PANTHER" id="PTHR45586:SF1">
    <property type="entry name" value="LIPOPOLYSACCHARIDE ASSEMBLY PROTEIN B"/>
    <property type="match status" value="1"/>
</dbReference>
<evidence type="ECO:0000256" key="1">
    <source>
        <dbReference type="ARBA" id="ARBA00022737"/>
    </source>
</evidence>
<evidence type="ECO:0000256" key="2">
    <source>
        <dbReference type="ARBA" id="ARBA00022803"/>
    </source>
</evidence>
<keyword evidence="2 3" id="KW-0802">TPR repeat</keyword>
<name>A0A495DL31_9PROT</name>
<evidence type="ECO:0000313" key="5">
    <source>
        <dbReference type="EMBL" id="RKR03647.1"/>
    </source>
</evidence>
<dbReference type="SUPFAM" id="SSF48452">
    <property type="entry name" value="TPR-like"/>
    <property type="match status" value="2"/>
</dbReference>
<proteinExistence type="predicted"/>
<feature type="repeat" description="TPR" evidence="3">
    <location>
        <begin position="141"/>
        <end position="174"/>
    </location>
</feature>
<dbReference type="RefSeq" id="WP_121209610.1">
    <property type="nucleotide sequence ID" value="NZ_RBIM01000001.1"/>
</dbReference>
<dbReference type="AlphaFoldDB" id="A0A495DL31"/>
<protein>
    <submittedName>
        <fullName evidence="5">Tetratricopeptide repeat protein</fullName>
    </submittedName>
</protein>
<dbReference type="Gene3D" id="1.25.40.10">
    <property type="entry name" value="Tetratricopeptide repeat domain"/>
    <property type="match status" value="3"/>
</dbReference>
<dbReference type="OrthoDB" id="7627704at2"/>
<dbReference type="InterPro" id="IPR051012">
    <property type="entry name" value="CellSynth/LPSAsmb/PSIAsmb"/>
</dbReference>
<dbReference type="InterPro" id="IPR019734">
    <property type="entry name" value="TPR_rpt"/>
</dbReference>
<organism evidence="5 6">
    <name type="scientific">Maricaulis maris</name>
    <dbReference type="NCBI Taxonomy" id="74318"/>
    <lineage>
        <taxon>Bacteria</taxon>
        <taxon>Pseudomonadati</taxon>
        <taxon>Pseudomonadota</taxon>
        <taxon>Alphaproteobacteria</taxon>
        <taxon>Maricaulales</taxon>
        <taxon>Maricaulaceae</taxon>
        <taxon>Maricaulis</taxon>
    </lineage>
</organism>
<feature type="signal peptide" evidence="4">
    <location>
        <begin position="1"/>
        <end position="20"/>
    </location>
</feature>
<evidence type="ECO:0000313" key="6">
    <source>
        <dbReference type="Proteomes" id="UP000273675"/>
    </source>
</evidence>
<evidence type="ECO:0000256" key="4">
    <source>
        <dbReference type="SAM" id="SignalP"/>
    </source>
</evidence>
<sequence length="289" mass="31031">MRLSALLLAAGLVLAPATHAAALVQASSDASECAAGQAALDRGENAEAIRQFRACLDHAELDMNQEVGAYASLGAALLAEQEFQDALDAYNFAFAIIETGGARAVEPTLYRNRGIARSELGQHERALDDLRMAAAAAPDDTLTQITLGIVYQALGRDAEAVVAFDNVVRLQPDWIGSWINRAGALLDLGLTGAAVEDARRAVELAPEDGSTLNMLCWTLIKDDRAETALPLCEQAVAAEPDSGAIVHSHATALEAVGRMREARPLYRRAWRLSPEDPEILHDYERTHNP</sequence>
<dbReference type="SMART" id="SM00028">
    <property type="entry name" value="TPR"/>
    <property type="match status" value="5"/>
</dbReference>
<keyword evidence="1" id="KW-0677">Repeat</keyword>
<dbReference type="Pfam" id="PF13429">
    <property type="entry name" value="TPR_15"/>
    <property type="match status" value="1"/>
</dbReference>
<accession>A0A495DL31</accession>
<evidence type="ECO:0000256" key="3">
    <source>
        <dbReference type="PROSITE-ProRule" id="PRU00339"/>
    </source>
</evidence>
<keyword evidence="4" id="KW-0732">Signal</keyword>
<gene>
    <name evidence="5" type="ORF">C7435_0084</name>
</gene>
<dbReference type="Pfam" id="PF13432">
    <property type="entry name" value="TPR_16"/>
    <property type="match status" value="1"/>
</dbReference>